<sequence>MRTRTTAVAFCVSFFVSTCGVAQEADNAAAFASLADRIASEYAISADGRPLSLRRDAVLTWTNPLVGEIYGGVYVWTDQGRPLVIASFYKWYRPHTHSSHEFQSLTTGNIVATRAGQKNWQTSSPGVTWTQVPDAPPPGRTAAQRLVQMRGLAKRFELEMTEKDDSKTRLRLLSQPLLRYDSPASGVIDGGLFAFAKATDPEALLLIEAQNQAGETRWHYAIARSNFLAMRAQYNRSEIWDVPQLSSTESYSATGPYAKFQFDDE</sequence>
<accession>A0ABX5Y042</accession>
<proteinExistence type="predicted"/>
<keyword evidence="1" id="KW-0732">Signal</keyword>
<dbReference type="Proteomes" id="UP000318081">
    <property type="component" value="Chromosome"/>
</dbReference>
<organism evidence="2 3">
    <name type="scientific">Stieleria magnilauensis</name>
    <dbReference type="NCBI Taxonomy" id="2527963"/>
    <lineage>
        <taxon>Bacteria</taxon>
        <taxon>Pseudomonadati</taxon>
        <taxon>Planctomycetota</taxon>
        <taxon>Planctomycetia</taxon>
        <taxon>Pirellulales</taxon>
        <taxon>Pirellulaceae</taxon>
        <taxon>Stieleria</taxon>
    </lineage>
</organism>
<evidence type="ECO:0000313" key="3">
    <source>
        <dbReference type="Proteomes" id="UP000318081"/>
    </source>
</evidence>
<reference evidence="2 3" key="1">
    <citation type="submission" date="2019-02" db="EMBL/GenBank/DDBJ databases">
        <title>Deep-cultivation of Planctomycetes and their phenomic and genomic characterization uncovers novel biology.</title>
        <authorList>
            <person name="Wiegand S."/>
            <person name="Jogler M."/>
            <person name="Boedeker C."/>
            <person name="Pinto D."/>
            <person name="Vollmers J."/>
            <person name="Rivas-Marin E."/>
            <person name="Kohn T."/>
            <person name="Peeters S.H."/>
            <person name="Heuer A."/>
            <person name="Rast P."/>
            <person name="Oberbeckmann S."/>
            <person name="Bunk B."/>
            <person name="Jeske O."/>
            <person name="Meyerdierks A."/>
            <person name="Storesund J.E."/>
            <person name="Kallscheuer N."/>
            <person name="Luecker S."/>
            <person name="Lage O.M."/>
            <person name="Pohl T."/>
            <person name="Merkel B.J."/>
            <person name="Hornburger P."/>
            <person name="Mueller R.-W."/>
            <person name="Bruemmer F."/>
            <person name="Labrenz M."/>
            <person name="Spormann A.M."/>
            <person name="Op den Camp H."/>
            <person name="Overmann J."/>
            <person name="Amann R."/>
            <person name="Jetten M.S.M."/>
            <person name="Mascher T."/>
            <person name="Medema M.H."/>
            <person name="Devos D.P."/>
            <person name="Kaster A.-K."/>
            <person name="Ovreas L."/>
            <person name="Rohde M."/>
            <person name="Galperin M.Y."/>
            <person name="Jogler C."/>
        </authorList>
    </citation>
    <scope>NUCLEOTIDE SEQUENCE [LARGE SCALE GENOMIC DNA]</scope>
    <source>
        <strain evidence="2 3">TBK1r</strain>
    </source>
</reference>
<dbReference type="EMBL" id="CP036432">
    <property type="protein sequence ID" value="QDV86296.1"/>
    <property type="molecule type" value="Genomic_DNA"/>
</dbReference>
<feature type="chain" id="PRO_5047151932" evidence="1">
    <location>
        <begin position="23"/>
        <end position="265"/>
    </location>
</feature>
<keyword evidence="3" id="KW-1185">Reference proteome</keyword>
<evidence type="ECO:0000313" key="2">
    <source>
        <dbReference type="EMBL" id="QDV86296.1"/>
    </source>
</evidence>
<name>A0ABX5Y042_9BACT</name>
<gene>
    <name evidence="2" type="ORF">TBK1r_53150</name>
</gene>
<dbReference type="RefSeq" id="WP_145217228.1">
    <property type="nucleotide sequence ID" value="NZ_CP036432.1"/>
</dbReference>
<feature type="signal peptide" evidence="1">
    <location>
        <begin position="1"/>
        <end position="22"/>
    </location>
</feature>
<evidence type="ECO:0000256" key="1">
    <source>
        <dbReference type="SAM" id="SignalP"/>
    </source>
</evidence>
<protein>
    <submittedName>
        <fullName evidence="2">Uncharacterized protein</fullName>
    </submittedName>
</protein>